<accession>A0A1J1IG98</accession>
<name>A0A1J1IG98_9DIPT</name>
<dbReference type="AlphaFoldDB" id="A0A1J1IG98"/>
<protein>
    <submittedName>
        <fullName evidence="1">CLUMA_CG011439, isoform A</fullName>
    </submittedName>
</protein>
<proteinExistence type="predicted"/>
<organism evidence="1 2">
    <name type="scientific">Clunio marinus</name>
    <dbReference type="NCBI Taxonomy" id="568069"/>
    <lineage>
        <taxon>Eukaryota</taxon>
        <taxon>Metazoa</taxon>
        <taxon>Ecdysozoa</taxon>
        <taxon>Arthropoda</taxon>
        <taxon>Hexapoda</taxon>
        <taxon>Insecta</taxon>
        <taxon>Pterygota</taxon>
        <taxon>Neoptera</taxon>
        <taxon>Endopterygota</taxon>
        <taxon>Diptera</taxon>
        <taxon>Nematocera</taxon>
        <taxon>Chironomoidea</taxon>
        <taxon>Chironomidae</taxon>
        <taxon>Clunio</taxon>
    </lineage>
</organism>
<dbReference type="PROSITE" id="PS51257">
    <property type="entry name" value="PROKAR_LIPOPROTEIN"/>
    <property type="match status" value="1"/>
</dbReference>
<keyword evidence="2" id="KW-1185">Reference proteome</keyword>
<dbReference type="Proteomes" id="UP000183832">
    <property type="component" value="Unassembled WGS sequence"/>
</dbReference>
<evidence type="ECO:0000313" key="1">
    <source>
        <dbReference type="EMBL" id="CRK98070.1"/>
    </source>
</evidence>
<dbReference type="EMBL" id="CVRI01000047">
    <property type="protein sequence ID" value="CRK98070.1"/>
    <property type="molecule type" value="Genomic_DNA"/>
</dbReference>
<sequence length="64" mass="7492">MRGKKHLSDSQQWRISVFYYALSVVSCIATPHCYQHTVTNLTNHSDFSNDVKLVTIREHRDKTQ</sequence>
<reference evidence="1 2" key="1">
    <citation type="submission" date="2015-04" db="EMBL/GenBank/DDBJ databases">
        <authorList>
            <person name="Syromyatnikov M.Y."/>
            <person name="Popov V.N."/>
        </authorList>
    </citation>
    <scope>NUCLEOTIDE SEQUENCE [LARGE SCALE GENOMIC DNA]</scope>
</reference>
<evidence type="ECO:0000313" key="2">
    <source>
        <dbReference type="Proteomes" id="UP000183832"/>
    </source>
</evidence>
<gene>
    <name evidence="1" type="ORF">CLUMA_CG011439</name>
</gene>